<dbReference type="AlphaFoldDB" id="A0A965ZJ80"/>
<evidence type="ECO:0000313" key="6">
    <source>
        <dbReference type="EMBL" id="NCD71067.1"/>
    </source>
</evidence>
<dbReference type="InterPro" id="IPR032808">
    <property type="entry name" value="DoxX"/>
</dbReference>
<feature type="transmembrane region" description="Helical" evidence="5">
    <location>
        <begin position="103"/>
        <end position="122"/>
    </location>
</feature>
<gene>
    <name evidence="6" type="ORF">GSY63_17000</name>
</gene>
<keyword evidence="7" id="KW-1185">Reference proteome</keyword>
<name>A0A965ZJ80_9SPHI</name>
<keyword evidence="2 5" id="KW-0812">Transmembrane</keyword>
<dbReference type="GO" id="GO:0016020">
    <property type="term" value="C:membrane"/>
    <property type="evidence" value="ECO:0007669"/>
    <property type="project" value="UniProtKB-SubCell"/>
</dbReference>
<keyword evidence="3 5" id="KW-1133">Transmembrane helix</keyword>
<dbReference type="RefSeq" id="WP_166587043.1">
    <property type="nucleotide sequence ID" value="NZ_WWEO01000044.1"/>
</dbReference>
<organism evidence="6 7">
    <name type="scientific">Mucilaginibacter agri</name>
    <dbReference type="NCBI Taxonomy" id="2695265"/>
    <lineage>
        <taxon>Bacteria</taxon>
        <taxon>Pseudomonadati</taxon>
        <taxon>Bacteroidota</taxon>
        <taxon>Sphingobacteriia</taxon>
        <taxon>Sphingobacteriales</taxon>
        <taxon>Sphingobacteriaceae</taxon>
        <taxon>Mucilaginibacter</taxon>
    </lineage>
</organism>
<proteinExistence type="predicted"/>
<comment type="subcellular location">
    <subcellularLocation>
        <location evidence="1">Membrane</location>
        <topology evidence="1">Multi-pass membrane protein</topology>
    </subcellularLocation>
</comment>
<feature type="transmembrane region" description="Helical" evidence="5">
    <location>
        <begin position="43"/>
        <end position="69"/>
    </location>
</feature>
<keyword evidence="4 5" id="KW-0472">Membrane</keyword>
<dbReference type="Pfam" id="PF07681">
    <property type="entry name" value="DoxX"/>
    <property type="match status" value="1"/>
</dbReference>
<evidence type="ECO:0000256" key="5">
    <source>
        <dbReference type="SAM" id="Phobius"/>
    </source>
</evidence>
<feature type="transmembrane region" description="Helical" evidence="5">
    <location>
        <begin position="7"/>
        <end position="23"/>
    </location>
</feature>
<protein>
    <submittedName>
        <fullName evidence="6">DoxX family membrane protein</fullName>
    </submittedName>
</protein>
<feature type="transmembrane region" description="Helical" evidence="5">
    <location>
        <begin position="76"/>
        <end position="97"/>
    </location>
</feature>
<reference evidence="6" key="2">
    <citation type="submission" date="2020-10" db="EMBL/GenBank/DDBJ databases">
        <title>Mucilaginibacter sp. nov., isolated from soil.</title>
        <authorList>
            <person name="Jeon C.O."/>
        </authorList>
    </citation>
    <scope>NUCLEOTIDE SEQUENCE</scope>
    <source>
        <strain evidence="6">R11</strain>
    </source>
</reference>
<evidence type="ECO:0000256" key="1">
    <source>
        <dbReference type="ARBA" id="ARBA00004141"/>
    </source>
</evidence>
<accession>A0A965ZJ80</accession>
<comment type="caution">
    <text evidence="6">The sequence shown here is derived from an EMBL/GenBank/DDBJ whole genome shotgun (WGS) entry which is preliminary data.</text>
</comment>
<evidence type="ECO:0000256" key="3">
    <source>
        <dbReference type="ARBA" id="ARBA00022989"/>
    </source>
</evidence>
<reference evidence="6" key="1">
    <citation type="submission" date="2020-01" db="EMBL/GenBank/DDBJ databases">
        <authorList>
            <person name="Seo Y.L."/>
        </authorList>
    </citation>
    <scope>NUCLEOTIDE SEQUENCE</scope>
    <source>
        <strain evidence="6">R11</strain>
    </source>
</reference>
<evidence type="ECO:0000256" key="4">
    <source>
        <dbReference type="ARBA" id="ARBA00023136"/>
    </source>
</evidence>
<evidence type="ECO:0000313" key="7">
    <source>
        <dbReference type="Proteomes" id="UP000638732"/>
    </source>
</evidence>
<dbReference type="Proteomes" id="UP000638732">
    <property type="component" value="Unassembled WGS sequence"/>
</dbReference>
<dbReference type="EMBL" id="WWEO01000044">
    <property type="protein sequence ID" value="NCD71067.1"/>
    <property type="molecule type" value="Genomic_DNA"/>
</dbReference>
<sequence length="132" mass="14902">MNKTTYLLLRLAIGTSMFAHGLVRLPKLHGFSNWMLGSFSKSMIPLLLVRPFSYALPIAEFTIGLLILIGLFTRQALFAGGVVMILLLFGTCMIENWNAINTQLIHIAFFAVLIQWINYNTFAVENKIKNTH</sequence>
<evidence type="ECO:0000256" key="2">
    <source>
        <dbReference type="ARBA" id="ARBA00022692"/>
    </source>
</evidence>